<protein>
    <submittedName>
        <fullName evidence="1">Uncharacterized protein</fullName>
    </submittedName>
</protein>
<name>A0A9E7E1H4_9CAUD</name>
<dbReference type="Proteomes" id="UP001056460">
    <property type="component" value="Segment"/>
</dbReference>
<evidence type="ECO:0000313" key="2">
    <source>
        <dbReference type="Proteomes" id="UP001056460"/>
    </source>
</evidence>
<organism evidence="1 2">
    <name type="scientific">Xanthomonas phage Mallos</name>
    <dbReference type="NCBI Taxonomy" id="2939131"/>
    <lineage>
        <taxon>Viruses</taxon>
        <taxon>Duplodnaviria</taxon>
        <taxon>Heunggongvirae</taxon>
        <taxon>Uroviricota</taxon>
        <taxon>Caudoviricetes</taxon>
        <taxon>Mesyanzhinovviridae</taxon>
        <taxon>Bradleyvirinae</taxon>
        <taxon>Mallosvirus</taxon>
        <taxon>Mallosvirus mallos</taxon>
    </lineage>
</organism>
<accession>A0A9E7E1H4</accession>
<reference evidence="1" key="1">
    <citation type="journal article" date="2022" name="Viruses">
        <title>Isolation of novel Xanthomonas phages for the plant pathogens X. translucens and X. campestris.</title>
        <authorList>
            <person name="Erdrich S.H."/>
            <person name="Sharma V."/>
            <person name="Schurr U."/>
            <person name="Arsova B."/>
            <person name="Frunzke J."/>
        </authorList>
    </citation>
    <scope>NUCLEOTIDE SEQUENCE</scope>
</reference>
<evidence type="ECO:0000313" key="1">
    <source>
        <dbReference type="EMBL" id="URA07160.1"/>
    </source>
</evidence>
<proteinExistence type="predicted"/>
<keyword evidence="2" id="KW-1185">Reference proteome</keyword>
<gene>
    <name evidence="1" type="ORF">Mallos_BL60052</name>
</gene>
<dbReference type="EMBL" id="ON189047">
    <property type="protein sequence ID" value="URA07160.1"/>
    <property type="molecule type" value="Genomic_DNA"/>
</dbReference>
<sequence>MIRAAVAALVLLAVVAAAGAAFVQYLDRPVVYKSWSSQQCIKVEDPASEAKGLKVGWSCANLPPSYELVWVR</sequence>